<reference evidence="1" key="1">
    <citation type="journal article" date="2021" name="Sci. Rep.">
        <title>Diploid genomic architecture of Nitzschia inconspicua, an elite biomass production diatom.</title>
        <authorList>
            <person name="Oliver A."/>
            <person name="Podell S."/>
            <person name="Pinowska A."/>
            <person name="Traller J.C."/>
            <person name="Smith S.R."/>
            <person name="McClure R."/>
            <person name="Beliaev A."/>
            <person name="Bohutskyi P."/>
            <person name="Hill E.A."/>
            <person name="Rabines A."/>
            <person name="Zheng H."/>
            <person name="Allen L.Z."/>
            <person name="Kuo A."/>
            <person name="Grigoriev I.V."/>
            <person name="Allen A.E."/>
            <person name="Hazlebeck D."/>
            <person name="Allen E.E."/>
        </authorList>
    </citation>
    <scope>NUCLEOTIDE SEQUENCE</scope>
    <source>
        <strain evidence="1">Hildebrandi</strain>
    </source>
</reference>
<dbReference type="AlphaFoldDB" id="A0A9K3L728"/>
<protein>
    <submittedName>
        <fullName evidence="1">Uncharacterized protein</fullName>
    </submittedName>
</protein>
<dbReference type="OrthoDB" id="418861at2759"/>
<evidence type="ECO:0000313" key="1">
    <source>
        <dbReference type="EMBL" id="KAG7357049.1"/>
    </source>
</evidence>
<name>A0A9K3L728_9STRA</name>
<keyword evidence="2" id="KW-1185">Reference proteome</keyword>
<comment type="caution">
    <text evidence="1">The sequence shown here is derived from an EMBL/GenBank/DDBJ whole genome shotgun (WGS) entry which is preliminary data.</text>
</comment>
<accession>A0A9K3L728</accession>
<sequence>MEEEKEDRFHADPLLPALLNHEQEDYFALGLIVNWPVRSSHDGIGNCWHQHYASFLDEVKRECFSISGGDGNGDGVYFLPLYSLHITVATLFSATRISELPPSTTVNTDSVKNDKVRQSLEWRATLVEEWKQVVIHASTMDDWPHQQSIKLRLESARIAPRAGILLWKVVHDHDETRSGMERIRSCLRQSVQMLHPRLQQYMRIPDIIHTTFLRYHHSLPANGYRPSRLHQILRDNTVPTHPLFGNGHIDQTQTSTSQYTVTIDNVKLVNCKIYLQGTDDDHPVYLTMPVGPTTENRFPGHVLVETDTSTNYEETKVTS</sequence>
<dbReference type="EMBL" id="JAGRRH010000015">
    <property type="protein sequence ID" value="KAG7357049.1"/>
    <property type="molecule type" value="Genomic_DNA"/>
</dbReference>
<gene>
    <name evidence="1" type="ORF">IV203_001737</name>
</gene>
<reference evidence="1" key="2">
    <citation type="submission" date="2021-04" db="EMBL/GenBank/DDBJ databases">
        <authorList>
            <person name="Podell S."/>
        </authorList>
    </citation>
    <scope>NUCLEOTIDE SEQUENCE</scope>
    <source>
        <strain evidence="1">Hildebrandi</strain>
    </source>
</reference>
<proteinExistence type="predicted"/>
<organism evidence="1 2">
    <name type="scientific">Nitzschia inconspicua</name>
    <dbReference type="NCBI Taxonomy" id="303405"/>
    <lineage>
        <taxon>Eukaryota</taxon>
        <taxon>Sar</taxon>
        <taxon>Stramenopiles</taxon>
        <taxon>Ochrophyta</taxon>
        <taxon>Bacillariophyta</taxon>
        <taxon>Bacillariophyceae</taxon>
        <taxon>Bacillariophycidae</taxon>
        <taxon>Bacillariales</taxon>
        <taxon>Bacillariaceae</taxon>
        <taxon>Nitzschia</taxon>
    </lineage>
</organism>
<dbReference type="Proteomes" id="UP000693970">
    <property type="component" value="Unassembled WGS sequence"/>
</dbReference>
<evidence type="ECO:0000313" key="2">
    <source>
        <dbReference type="Proteomes" id="UP000693970"/>
    </source>
</evidence>